<dbReference type="InterPro" id="IPR058257">
    <property type="entry name" value="CorA-like_dom"/>
</dbReference>
<evidence type="ECO:0000259" key="3">
    <source>
        <dbReference type="Pfam" id="PF26616"/>
    </source>
</evidence>
<accession>A0A6A6IUU8</accession>
<name>A0A6A6IUU8_9PLEO</name>
<dbReference type="Gene3D" id="1.20.58.340">
    <property type="entry name" value="Magnesium transport protein CorA, transmembrane region"/>
    <property type="match status" value="1"/>
</dbReference>
<dbReference type="Proteomes" id="UP000800094">
    <property type="component" value="Unassembled WGS sequence"/>
</dbReference>
<gene>
    <name evidence="4" type="ORF">BU26DRAFT_516167</name>
</gene>
<organism evidence="4 5">
    <name type="scientific">Trematosphaeria pertusa</name>
    <dbReference type="NCBI Taxonomy" id="390896"/>
    <lineage>
        <taxon>Eukaryota</taxon>
        <taxon>Fungi</taxon>
        <taxon>Dikarya</taxon>
        <taxon>Ascomycota</taxon>
        <taxon>Pezizomycotina</taxon>
        <taxon>Dothideomycetes</taxon>
        <taxon>Pleosporomycetidae</taxon>
        <taxon>Pleosporales</taxon>
        <taxon>Massarineae</taxon>
        <taxon>Trematosphaeriaceae</taxon>
        <taxon>Trematosphaeria</taxon>
    </lineage>
</organism>
<dbReference type="EMBL" id="ML987191">
    <property type="protein sequence ID" value="KAF2253897.1"/>
    <property type="molecule type" value="Genomic_DNA"/>
</dbReference>
<feature type="domain" description="CorA-like transporter" evidence="3">
    <location>
        <begin position="13"/>
        <end position="309"/>
    </location>
</feature>
<keyword evidence="2" id="KW-0812">Transmembrane</keyword>
<keyword evidence="2" id="KW-1133">Transmembrane helix</keyword>
<dbReference type="AlphaFoldDB" id="A0A6A6IUU8"/>
<evidence type="ECO:0000256" key="1">
    <source>
        <dbReference type="SAM" id="MobiDB-lite"/>
    </source>
</evidence>
<sequence length="593" mass="68408">MPLPVEFQNEIIDSNNYPKNLRFSLVIAYGSTLKAYKQRLDDAESRLCLVTDKQIRNDFEVPIRDLHTDSGEALAKKNLHSPEKLTQWLGTSVAVNSTDPSKRELVATKKDPKCRFIYLFAEHSRDRLKISRRSLTEILTFHQVLPAYLDFLLVFGAQSDPKDLRFSGFREQTAIKKTPRTCNIPELGRSGRHFKLCYNLKGVTLKKENTENIKLSEWSIRQAAVYHQFDVVFGTTLWIVAKGRDDILERYKELTSSQGRPEDRTFDSPEDCFRSSLAAHLLYCHWATEDWRWYVRWLEEIVDAESAMAVYGPRGPGYAHKEYRPYHIQDLQYWQDKIKEAIMILEANTEVIGALRRFYTNLKVQRDFPPAILDGCSEDCAAFSAYLIEVMDDFRMQTSRAKLLASIISDRKELILQHLQGQAADRTEQLNLNLEKEAIVMRIITLVTLLYLPATFVSTFFGTDVIKYQDQDGGPPGIGKYSPVAMKRWLQVTIPLTAVTLFLAWSIWKYAERARQRQKNPAHTRGEYARNENIISGQEKSKQMQSAATVTKPRDWWLFVHHFRPRKTGQPGTGLPWKKGRGLPFFNTPEGPT</sequence>
<feature type="compositionally biased region" description="Polar residues" evidence="1">
    <location>
        <begin position="533"/>
        <end position="546"/>
    </location>
</feature>
<evidence type="ECO:0000256" key="2">
    <source>
        <dbReference type="SAM" id="Phobius"/>
    </source>
</evidence>
<evidence type="ECO:0000313" key="4">
    <source>
        <dbReference type="EMBL" id="KAF2253897.1"/>
    </source>
</evidence>
<feature type="transmembrane region" description="Helical" evidence="2">
    <location>
        <begin position="439"/>
        <end position="461"/>
    </location>
</feature>
<keyword evidence="5" id="KW-1185">Reference proteome</keyword>
<evidence type="ECO:0000313" key="5">
    <source>
        <dbReference type="Proteomes" id="UP000800094"/>
    </source>
</evidence>
<feature type="region of interest" description="Disordered" evidence="1">
    <location>
        <begin position="569"/>
        <end position="593"/>
    </location>
</feature>
<proteinExistence type="predicted"/>
<dbReference type="GeneID" id="54581590"/>
<protein>
    <recommendedName>
        <fullName evidence="3">CorA-like transporter domain-containing protein</fullName>
    </recommendedName>
</protein>
<keyword evidence="2" id="KW-0472">Membrane</keyword>
<dbReference type="Pfam" id="PF26616">
    <property type="entry name" value="CorA-like"/>
    <property type="match status" value="1"/>
</dbReference>
<dbReference type="OrthoDB" id="5396681at2759"/>
<feature type="region of interest" description="Disordered" evidence="1">
    <location>
        <begin position="519"/>
        <end position="546"/>
    </location>
</feature>
<feature type="transmembrane region" description="Helical" evidence="2">
    <location>
        <begin position="489"/>
        <end position="508"/>
    </location>
</feature>
<dbReference type="RefSeq" id="XP_033688901.1">
    <property type="nucleotide sequence ID" value="XM_033828260.1"/>
</dbReference>
<reference evidence="4" key="1">
    <citation type="journal article" date="2020" name="Stud. Mycol.">
        <title>101 Dothideomycetes genomes: a test case for predicting lifestyles and emergence of pathogens.</title>
        <authorList>
            <person name="Haridas S."/>
            <person name="Albert R."/>
            <person name="Binder M."/>
            <person name="Bloem J."/>
            <person name="Labutti K."/>
            <person name="Salamov A."/>
            <person name="Andreopoulos B."/>
            <person name="Baker S."/>
            <person name="Barry K."/>
            <person name="Bills G."/>
            <person name="Bluhm B."/>
            <person name="Cannon C."/>
            <person name="Castanera R."/>
            <person name="Culley D."/>
            <person name="Daum C."/>
            <person name="Ezra D."/>
            <person name="Gonzalez J."/>
            <person name="Henrissat B."/>
            <person name="Kuo A."/>
            <person name="Liang C."/>
            <person name="Lipzen A."/>
            <person name="Lutzoni F."/>
            <person name="Magnuson J."/>
            <person name="Mondo S."/>
            <person name="Nolan M."/>
            <person name="Ohm R."/>
            <person name="Pangilinan J."/>
            <person name="Park H.-J."/>
            <person name="Ramirez L."/>
            <person name="Alfaro M."/>
            <person name="Sun H."/>
            <person name="Tritt A."/>
            <person name="Yoshinaga Y."/>
            <person name="Zwiers L.-H."/>
            <person name="Turgeon B."/>
            <person name="Goodwin S."/>
            <person name="Spatafora J."/>
            <person name="Crous P."/>
            <person name="Grigoriev I."/>
        </authorList>
    </citation>
    <scope>NUCLEOTIDE SEQUENCE</scope>
    <source>
        <strain evidence="4">CBS 122368</strain>
    </source>
</reference>